<dbReference type="InterPro" id="IPR029018">
    <property type="entry name" value="Hex-like_dom2"/>
</dbReference>
<dbReference type="Gene3D" id="3.20.20.80">
    <property type="entry name" value="Glycosidases"/>
    <property type="match status" value="1"/>
</dbReference>
<dbReference type="GO" id="GO:0016787">
    <property type="term" value="F:hydrolase activity"/>
    <property type="evidence" value="ECO:0007669"/>
    <property type="project" value="UniProtKB-KW"/>
</dbReference>
<proteinExistence type="predicted"/>
<dbReference type="InterPro" id="IPR024732">
    <property type="entry name" value="NAGLU_C"/>
</dbReference>
<dbReference type="Gene3D" id="1.20.120.670">
    <property type="entry name" value="N-acetyl-b-d-glucoasminidase"/>
    <property type="match status" value="1"/>
</dbReference>
<dbReference type="Proteomes" id="UP000266118">
    <property type="component" value="Chromosome"/>
</dbReference>
<dbReference type="Gene3D" id="3.30.379.10">
    <property type="entry name" value="Chitobiase/beta-hexosaminidase domain 2-like"/>
    <property type="match status" value="1"/>
</dbReference>
<name>A0A386HPY1_9BACT</name>
<dbReference type="EMBL" id="CP032489">
    <property type="protein sequence ID" value="AYD47709.1"/>
    <property type="molecule type" value="Genomic_DNA"/>
</dbReference>
<dbReference type="GO" id="GO:0005975">
    <property type="term" value="P:carbohydrate metabolic process"/>
    <property type="evidence" value="ECO:0007669"/>
    <property type="project" value="UniProtKB-ARBA"/>
</dbReference>
<dbReference type="PANTHER" id="PTHR12872">
    <property type="entry name" value="ALPHA-N-ACETYLGLUCOSAMINIDASE"/>
    <property type="match status" value="1"/>
</dbReference>
<evidence type="ECO:0000259" key="2">
    <source>
        <dbReference type="Pfam" id="PF05089"/>
    </source>
</evidence>
<sequence>MQRAIFNKYLILKLYYLSIREEVKWCKVCIGGNPFFIKVLVLLVFIFTTSELSTAGVGHIKNSFEITSLNDVYSPATTNGSTKQSGLLDINAAKDLIKRVLGQEAIHFEVGALEYNEKDRFEIQSKDEKILIKGTSGVAIASGLYYYLTTFCHCQITWNGINLHLPSSLPKLKQKISKETPYKYRYYLNYCTFNYSMSWWDWPRWQKEIDWMAMHGINLPLAITGQEYTWYLVYKGMGFSDKELSTFFTGPAYFAWLWMGNIDGWGGPLPFSWMKSHYFLQKKILQRERSLGMKAVLPAFTGHVPAAFKKHFPNAKLKTTNWNKDFGNTYILDATDSNFKMLAVKFLKKQTELYGSDHLYSADTFNENQPPSNEPNYLFNLSKNVYEGMHDVDSAAIWVMQGWLFYSDREFWKSTQIKALLDAVPDDKMIILDLISEVYPVWNRTNAFFGKPWIWNMLNNFGGNTNLFGNMRQVAIGPSEALHSKNSGKMVGIGLTPEAIEQNPAIYELMTSNVWTDQPIDLKQWLPQYVLNRYGCSDQHALKAWNILENTIYHVGKENFLRDGAESIIQARPTLDSSARWVKTKLNYHPKDLVTALDELIKAIPNAKNADGFRFDLVDVLRQVMANYASDLQQNYAAAVYKDDSLLMNNYSTRFISLIEDMDQLLSTRKDFLLGPWIASARAWGENNAHKNLYEKNARDLITLWGDENSSLHEYACRQWSGLLNDFYKPRWQAYFNARINYMRRFGTEKGFDQGAFDKQIVEFEWGFVNAIKKYPTQPNERQLLTVVEKLYKKYRHYW</sequence>
<dbReference type="Pfam" id="PF12971">
    <property type="entry name" value="NAGLU_N"/>
    <property type="match status" value="1"/>
</dbReference>
<evidence type="ECO:0000313" key="6">
    <source>
        <dbReference type="Proteomes" id="UP000266118"/>
    </source>
</evidence>
<accession>A0A386HPY1</accession>
<dbReference type="InterPro" id="IPR007781">
    <property type="entry name" value="NAGLU"/>
</dbReference>
<feature type="domain" description="Alpha-N-acetylglucosaminidase N-terminal" evidence="3">
    <location>
        <begin position="91"/>
        <end position="170"/>
    </location>
</feature>
<dbReference type="InterPro" id="IPR024733">
    <property type="entry name" value="NAGLU_tim-barrel"/>
</dbReference>
<evidence type="ECO:0000259" key="4">
    <source>
        <dbReference type="Pfam" id="PF12972"/>
    </source>
</evidence>
<dbReference type="PANTHER" id="PTHR12872:SF1">
    <property type="entry name" value="ALPHA-N-ACETYLGLUCOSAMINIDASE"/>
    <property type="match status" value="1"/>
</dbReference>
<gene>
    <name evidence="5" type="ORF">D6B99_08920</name>
</gene>
<keyword evidence="6" id="KW-1185">Reference proteome</keyword>
<feature type="domain" description="Alpha-N-acetylglucosaminidase C-terminal" evidence="4">
    <location>
        <begin position="525"/>
        <end position="794"/>
    </location>
</feature>
<evidence type="ECO:0000313" key="5">
    <source>
        <dbReference type="EMBL" id="AYD47709.1"/>
    </source>
</evidence>
<feature type="domain" description="Alpha-N-acetylglucosaminidase tim-barrel" evidence="2">
    <location>
        <begin position="185"/>
        <end position="516"/>
    </location>
</feature>
<dbReference type="Pfam" id="PF05089">
    <property type="entry name" value="NAGLU"/>
    <property type="match status" value="1"/>
</dbReference>
<evidence type="ECO:0000259" key="3">
    <source>
        <dbReference type="Pfam" id="PF12971"/>
    </source>
</evidence>
<dbReference type="Pfam" id="PF12972">
    <property type="entry name" value="NAGLU_C"/>
    <property type="match status" value="1"/>
</dbReference>
<dbReference type="OrthoDB" id="179563at2"/>
<dbReference type="InterPro" id="IPR024240">
    <property type="entry name" value="NAGLU_N"/>
</dbReference>
<dbReference type="KEGG" id="ark:D6B99_08920"/>
<organism evidence="5 6">
    <name type="scientific">Arachidicoccus soli</name>
    <dbReference type="NCBI Taxonomy" id="2341117"/>
    <lineage>
        <taxon>Bacteria</taxon>
        <taxon>Pseudomonadati</taxon>
        <taxon>Bacteroidota</taxon>
        <taxon>Chitinophagia</taxon>
        <taxon>Chitinophagales</taxon>
        <taxon>Chitinophagaceae</taxon>
        <taxon>Arachidicoccus</taxon>
    </lineage>
</organism>
<dbReference type="AlphaFoldDB" id="A0A386HPY1"/>
<keyword evidence="1" id="KW-0378">Hydrolase</keyword>
<reference evidence="5 6" key="1">
    <citation type="submission" date="2018-09" db="EMBL/GenBank/DDBJ databases">
        <title>Arachidicoccus sp. nov., a bacterium isolated from soil.</title>
        <authorList>
            <person name="Weon H.-Y."/>
            <person name="Kwon S.-W."/>
            <person name="Lee S.A."/>
        </authorList>
    </citation>
    <scope>NUCLEOTIDE SEQUENCE [LARGE SCALE GENOMIC DNA]</scope>
    <source>
        <strain evidence="5 6">KIS59-12</strain>
    </source>
</reference>
<protein>
    <submittedName>
        <fullName evidence="5">Alpha-N-acetylglucosaminidase</fullName>
    </submittedName>
</protein>
<evidence type="ECO:0000256" key="1">
    <source>
        <dbReference type="ARBA" id="ARBA00022801"/>
    </source>
</evidence>